<dbReference type="Proteomes" id="UP000694414">
    <property type="component" value="Unplaced"/>
</dbReference>
<feature type="transmembrane region" description="Helical" evidence="3">
    <location>
        <begin position="333"/>
        <end position="357"/>
    </location>
</feature>
<dbReference type="GO" id="GO:0003779">
    <property type="term" value="F:actin binding"/>
    <property type="evidence" value="ECO:0007669"/>
    <property type="project" value="Ensembl"/>
</dbReference>
<dbReference type="GO" id="GO:0002177">
    <property type="term" value="C:manchette"/>
    <property type="evidence" value="ECO:0007669"/>
    <property type="project" value="Ensembl"/>
</dbReference>
<proteinExistence type="predicted"/>
<evidence type="ECO:0000256" key="2">
    <source>
        <dbReference type="ARBA" id="ARBA00022737"/>
    </source>
</evidence>
<dbReference type="InterPro" id="IPR001611">
    <property type="entry name" value="Leu-rich_rpt"/>
</dbReference>
<dbReference type="PANTHER" id="PTHR46652">
    <property type="entry name" value="LEUCINE-RICH REPEAT AND IQ DOMAIN-CONTAINING PROTEIN 1-RELATED"/>
    <property type="match status" value="1"/>
</dbReference>
<reference evidence="4" key="1">
    <citation type="submission" date="2025-08" db="UniProtKB">
        <authorList>
            <consortium name="Ensembl"/>
        </authorList>
    </citation>
    <scope>IDENTIFICATION</scope>
</reference>
<dbReference type="PROSITE" id="PS51450">
    <property type="entry name" value="LRR"/>
    <property type="match status" value="4"/>
</dbReference>
<keyword evidence="5" id="KW-1185">Reference proteome</keyword>
<dbReference type="AlphaFoldDB" id="A0A8C8YBK2"/>
<dbReference type="GO" id="GO:0015631">
    <property type="term" value="F:tubulin binding"/>
    <property type="evidence" value="ECO:0007669"/>
    <property type="project" value="Ensembl"/>
</dbReference>
<name>A0A8C8YBK2_PROSS</name>
<dbReference type="InterPro" id="IPR032675">
    <property type="entry name" value="LRR_dom_sf"/>
</dbReference>
<evidence type="ECO:0000256" key="1">
    <source>
        <dbReference type="ARBA" id="ARBA00022614"/>
    </source>
</evidence>
<dbReference type="SMART" id="SM00365">
    <property type="entry name" value="LRR_SD22"/>
    <property type="match status" value="5"/>
</dbReference>
<dbReference type="Gene3D" id="3.80.10.10">
    <property type="entry name" value="Ribonuclease Inhibitor"/>
    <property type="match status" value="2"/>
</dbReference>
<dbReference type="Pfam" id="PF12799">
    <property type="entry name" value="LRR_4"/>
    <property type="match status" value="1"/>
</dbReference>
<dbReference type="CDD" id="cd21340">
    <property type="entry name" value="PPP1R42"/>
    <property type="match status" value="1"/>
</dbReference>
<keyword evidence="2" id="KW-0677">Repeat</keyword>
<keyword evidence="3" id="KW-0812">Transmembrane</keyword>
<keyword evidence="3" id="KW-0472">Membrane</keyword>
<dbReference type="GO" id="GO:0070840">
    <property type="term" value="F:dynein complex binding"/>
    <property type="evidence" value="ECO:0007669"/>
    <property type="project" value="Ensembl"/>
</dbReference>
<keyword evidence="3" id="KW-1133">Transmembrane helix</keyword>
<accession>A0A8C8YBK2</accession>
<sequence length="490" mass="56700">MVRLTLDLIARNGNLKPGKEETISQWLKKITHINFSDKNIDAIEDLSLCKNLTVLYLYDNRIQQIINLNYATNLTHLYLQNNCISYIENLTSLKKLEKLYLGGNYIAVIEGLEGLKELRELHVESQRLPLGEKLLFDPRTLQSLAKSLSVLNISNNNIDDIRDLEVLENLNQKINFISQLMKLWKMDLNGNPVCLKPKYRDKLILVSKSLEFLDGKEIKNVERQFLMNWKASKDAKKISKKKSSKNEDASNSYISNFESMHHIVPVYYAQMGKPKLVFFSEIQRYPVIGNASPESSQEDNRKIIEDMGNLSLKKSENNLFVENNSASSDLKRLLFFFFNFIGPGNIFCGLVVLRYLITFKNPLSSCLICFFIQSETWLSTCEFKDPSDCFILHHIHFTEKRCAFSLAMEILFESMEFWCATFQSVNLITVIGRELRLKTKDHSDSVTYLMCGPVPPNSSTITNDRLVQSFQCRNLLESMRLRCTHEQFLW</sequence>
<reference evidence="4" key="2">
    <citation type="submission" date="2025-09" db="UniProtKB">
        <authorList>
            <consortium name="Ensembl"/>
        </authorList>
    </citation>
    <scope>IDENTIFICATION</scope>
</reference>
<evidence type="ECO:0000313" key="4">
    <source>
        <dbReference type="Ensembl" id="ENSPSMP00000001455.1"/>
    </source>
</evidence>
<evidence type="ECO:0000256" key="3">
    <source>
        <dbReference type="SAM" id="Phobius"/>
    </source>
</evidence>
<evidence type="ECO:0000313" key="5">
    <source>
        <dbReference type="Proteomes" id="UP000694414"/>
    </source>
</evidence>
<protein>
    <submittedName>
        <fullName evidence="4">Protein phosphatase 1 regulatory subunit 42</fullName>
    </submittedName>
</protein>
<dbReference type="PANTHER" id="PTHR46652:SF3">
    <property type="entry name" value="LEUCINE-RICH REPEAT-CONTAINING PROTEIN 9"/>
    <property type="match status" value="1"/>
</dbReference>
<organism evidence="4 5">
    <name type="scientific">Prolemur simus</name>
    <name type="common">Greater bamboo lemur</name>
    <name type="synonym">Hapalemur simus</name>
    <dbReference type="NCBI Taxonomy" id="1328070"/>
    <lineage>
        <taxon>Eukaryota</taxon>
        <taxon>Metazoa</taxon>
        <taxon>Chordata</taxon>
        <taxon>Craniata</taxon>
        <taxon>Vertebrata</taxon>
        <taxon>Euteleostomi</taxon>
        <taxon>Mammalia</taxon>
        <taxon>Eutheria</taxon>
        <taxon>Euarchontoglires</taxon>
        <taxon>Primates</taxon>
        <taxon>Strepsirrhini</taxon>
        <taxon>Lemuriformes</taxon>
        <taxon>Lemuridae</taxon>
        <taxon>Prolemur</taxon>
    </lineage>
</organism>
<dbReference type="GeneTree" id="ENSGT00940000158260"/>
<dbReference type="FunFam" id="3.80.10.10:FF:000201">
    <property type="entry name" value="protein phosphatase 1 regulatory subunit 42"/>
    <property type="match status" value="1"/>
</dbReference>
<keyword evidence="1" id="KW-0433">Leucine-rich repeat</keyword>
<dbReference type="InterPro" id="IPR050836">
    <property type="entry name" value="SDS22/Internalin_LRR"/>
</dbReference>
<dbReference type="SUPFAM" id="SSF52058">
    <property type="entry name" value="L domain-like"/>
    <property type="match status" value="1"/>
</dbReference>
<dbReference type="InterPro" id="IPR025875">
    <property type="entry name" value="Leu-rich_rpt_4"/>
</dbReference>
<dbReference type="Ensembl" id="ENSPSMT00000001685.1">
    <property type="protein sequence ID" value="ENSPSMP00000001455.1"/>
    <property type="gene ID" value="ENSPSMG00000001097.1"/>
</dbReference>
<dbReference type="GO" id="GO:0005813">
    <property type="term" value="C:centrosome"/>
    <property type="evidence" value="ECO:0007669"/>
    <property type="project" value="Ensembl"/>
</dbReference>